<dbReference type="InterPro" id="IPR001845">
    <property type="entry name" value="HTH_ArsR_DNA-bd_dom"/>
</dbReference>
<reference evidence="5 6" key="1">
    <citation type="submission" date="2024-09" db="EMBL/GenBank/DDBJ databases">
        <authorList>
            <person name="Sun Q."/>
            <person name="Mori K."/>
        </authorList>
    </citation>
    <scope>NUCLEOTIDE SEQUENCE [LARGE SCALE GENOMIC DNA]</scope>
    <source>
        <strain evidence="5 6">CICC 10874</strain>
    </source>
</reference>
<dbReference type="PROSITE" id="PS50987">
    <property type="entry name" value="HTH_ARSR_2"/>
    <property type="match status" value="1"/>
</dbReference>
<dbReference type="PANTHER" id="PTHR33154:SF12">
    <property type="entry name" value="TRANSCRIPTIONAL REGULATORY PROTEIN"/>
    <property type="match status" value="1"/>
</dbReference>
<dbReference type="InterPro" id="IPR036388">
    <property type="entry name" value="WH-like_DNA-bd_sf"/>
</dbReference>
<evidence type="ECO:0000256" key="3">
    <source>
        <dbReference type="ARBA" id="ARBA00023163"/>
    </source>
</evidence>
<dbReference type="Gene3D" id="1.10.10.10">
    <property type="entry name" value="Winged helix-like DNA-binding domain superfamily/Winged helix DNA-binding domain"/>
    <property type="match status" value="1"/>
</dbReference>
<evidence type="ECO:0000256" key="2">
    <source>
        <dbReference type="ARBA" id="ARBA00023125"/>
    </source>
</evidence>
<keyword evidence="3" id="KW-0804">Transcription</keyword>
<evidence type="ECO:0000256" key="1">
    <source>
        <dbReference type="ARBA" id="ARBA00023015"/>
    </source>
</evidence>
<name>A0ABV6R891_9MICO</name>
<gene>
    <name evidence="5" type="ORF">ACFFF6_04340</name>
</gene>
<dbReference type="SMART" id="SM00418">
    <property type="entry name" value="HTH_ARSR"/>
    <property type="match status" value="1"/>
</dbReference>
<protein>
    <submittedName>
        <fullName evidence="5">ArsR/SmtB family transcription factor</fullName>
    </submittedName>
</protein>
<evidence type="ECO:0000313" key="6">
    <source>
        <dbReference type="Proteomes" id="UP001589793"/>
    </source>
</evidence>
<organism evidence="5 6">
    <name type="scientific">Brachybacterium hainanense</name>
    <dbReference type="NCBI Taxonomy" id="1541174"/>
    <lineage>
        <taxon>Bacteria</taxon>
        <taxon>Bacillati</taxon>
        <taxon>Actinomycetota</taxon>
        <taxon>Actinomycetes</taxon>
        <taxon>Micrococcales</taxon>
        <taxon>Dermabacteraceae</taxon>
        <taxon>Brachybacterium</taxon>
    </lineage>
</organism>
<accession>A0ABV6R891</accession>
<dbReference type="PRINTS" id="PR00778">
    <property type="entry name" value="HTHARSR"/>
</dbReference>
<feature type="domain" description="HTH arsR-type" evidence="4">
    <location>
        <begin position="6"/>
        <end position="99"/>
    </location>
</feature>
<dbReference type="InterPro" id="IPR011991">
    <property type="entry name" value="ArsR-like_HTH"/>
</dbReference>
<comment type="caution">
    <text evidence="5">The sequence shown here is derived from an EMBL/GenBank/DDBJ whole genome shotgun (WGS) entry which is preliminary data.</text>
</comment>
<sequence length="112" mass="12085">MSSQPHPDLAAVPLTTVLSALSNPVRLGIVRLLADDAERQWGELDAPVAPSTLSRHLQVLRSAGVTRTREEGTRCYVRLRREDLETRFPGLLDSVLAADASGASEVGVKAVR</sequence>
<dbReference type="PANTHER" id="PTHR33154">
    <property type="entry name" value="TRANSCRIPTIONAL REGULATOR, ARSR FAMILY"/>
    <property type="match status" value="1"/>
</dbReference>
<dbReference type="RefSeq" id="WP_376978539.1">
    <property type="nucleotide sequence ID" value="NZ_JBHLSV010000004.1"/>
</dbReference>
<dbReference type="Pfam" id="PF12840">
    <property type="entry name" value="HTH_20"/>
    <property type="match status" value="1"/>
</dbReference>
<dbReference type="SUPFAM" id="SSF46785">
    <property type="entry name" value="Winged helix' DNA-binding domain"/>
    <property type="match status" value="1"/>
</dbReference>
<dbReference type="EMBL" id="JBHLSV010000004">
    <property type="protein sequence ID" value="MFC0673181.1"/>
    <property type="molecule type" value="Genomic_DNA"/>
</dbReference>
<keyword evidence="2" id="KW-0238">DNA-binding</keyword>
<dbReference type="Proteomes" id="UP001589793">
    <property type="component" value="Unassembled WGS sequence"/>
</dbReference>
<dbReference type="CDD" id="cd00090">
    <property type="entry name" value="HTH_ARSR"/>
    <property type="match status" value="1"/>
</dbReference>
<dbReference type="InterPro" id="IPR036390">
    <property type="entry name" value="WH_DNA-bd_sf"/>
</dbReference>
<proteinExistence type="predicted"/>
<keyword evidence="1" id="KW-0805">Transcription regulation</keyword>
<evidence type="ECO:0000313" key="5">
    <source>
        <dbReference type="EMBL" id="MFC0673181.1"/>
    </source>
</evidence>
<keyword evidence="6" id="KW-1185">Reference proteome</keyword>
<dbReference type="NCBIfam" id="NF033788">
    <property type="entry name" value="HTH_metalloreg"/>
    <property type="match status" value="1"/>
</dbReference>
<evidence type="ECO:0000259" key="4">
    <source>
        <dbReference type="PROSITE" id="PS50987"/>
    </source>
</evidence>
<dbReference type="InterPro" id="IPR051081">
    <property type="entry name" value="HTH_MetalResp_TranReg"/>
</dbReference>